<dbReference type="RefSeq" id="WP_138400487.1">
    <property type="nucleotide sequence ID" value="NZ_VAUP01000033.1"/>
</dbReference>
<comment type="similarity">
    <text evidence="1">Belongs to the aldehyde dehydrogenase family.</text>
</comment>
<sequence length="177" mass="19285">SRVVRPKLHRRGHGANPPRTMESAIALNRKPLRVTLNRRWYNLHAGGAPNGVFFPATVISGVTPKMRAYREEIFGPIVSISTFSSNDQAVAMANDTEYGLSAGIITRSVTCGKAIADRLRVGLVHVNDQTVNDDGFMPMGGQGNSGNGSRHGGPANVEEFTQWQWLTIKDAPTEYPL</sequence>
<dbReference type="SUPFAM" id="SSF53720">
    <property type="entry name" value="ALDH-like"/>
    <property type="match status" value="1"/>
</dbReference>
<dbReference type="InterPro" id="IPR015590">
    <property type="entry name" value="Aldehyde_DH_dom"/>
</dbReference>
<dbReference type="PANTHER" id="PTHR42986">
    <property type="entry name" value="BENZALDEHYDE DEHYDROGENASE YFMT"/>
    <property type="match status" value="1"/>
</dbReference>
<dbReference type="Proteomes" id="UP000305131">
    <property type="component" value="Unassembled WGS sequence"/>
</dbReference>
<accession>A0A6C1KQG1</accession>
<reference evidence="4 5" key="1">
    <citation type="submission" date="2019-05" db="EMBL/GenBank/DDBJ databases">
        <authorList>
            <person name="Zhou X."/>
        </authorList>
    </citation>
    <scope>NUCLEOTIDE SEQUENCE [LARGE SCALE GENOMIC DNA]</scope>
    <source>
        <strain evidence="4 5">DSM 432</strain>
    </source>
</reference>
<feature type="domain" description="Aldehyde dehydrogenase" evidence="3">
    <location>
        <begin position="45"/>
        <end position="165"/>
    </location>
</feature>
<proteinExistence type="inferred from homology"/>
<dbReference type="PANTHER" id="PTHR42986:SF1">
    <property type="entry name" value="BENZALDEHYDE DEHYDROGENASE YFMT"/>
    <property type="match status" value="1"/>
</dbReference>
<dbReference type="OrthoDB" id="8396591at2"/>
<comment type="caution">
    <text evidence="4">The sequence shown here is derived from an EMBL/GenBank/DDBJ whole genome shotgun (WGS) entry which is preliminary data.</text>
</comment>
<evidence type="ECO:0000256" key="1">
    <source>
        <dbReference type="ARBA" id="ARBA00009986"/>
    </source>
</evidence>
<dbReference type="EMBL" id="VAUP01000033">
    <property type="protein sequence ID" value="TLX41976.1"/>
    <property type="molecule type" value="Genomic_DNA"/>
</dbReference>
<dbReference type="AlphaFoldDB" id="A0A6C1KQG1"/>
<evidence type="ECO:0000256" key="2">
    <source>
        <dbReference type="ARBA" id="ARBA00023027"/>
    </source>
</evidence>
<evidence type="ECO:0000259" key="3">
    <source>
        <dbReference type="Pfam" id="PF00171"/>
    </source>
</evidence>
<dbReference type="Pfam" id="PF00171">
    <property type="entry name" value="Aldedh"/>
    <property type="match status" value="1"/>
</dbReference>
<feature type="non-terminal residue" evidence="4">
    <location>
        <position position="1"/>
    </location>
</feature>
<gene>
    <name evidence="4" type="ORF">FBQ73_15910</name>
</gene>
<dbReference type="Gene3D" id="3.40.309.10">
    <property type="entry name" value="Aldehyde Dehydrogenase, Chain A, domain 2"/>
    <property type="match status" value="1"/>
</dbReference>
<dbReference type="GO" id="GO:0016620">
    <property type="term" value="F:oxidoreductase activity, acting on the aldehyde or oxo group of donors, NAD or NADP as acceptor"/>
    <property type="evidence" value="ECO:0007669"/>
    <property type="project" value="InterPro"/>
</dbReference>
<name>A0A6C1KQG1_XANAU</name>
<dbReference type="InterPro" id="IPR016161">
    <property type="entry name" value="Ald_DH/histidinol_DH"/>
</dbReference>
<evidence type="ECO:0000313" key="5">
    <source>
        <dbReference type="Proteomes" id="UP000305131"/>
    </source>
</evidence>
<evidence type="ECO:0000313" key="4">
    <source>
        <dbReference type="EMBL" id="TLX41976.1"/>
    </source>
</evidence>
<dbReference type="GeneID" id="95774938"/>
<organism evidence="4 5">
    <name type="scientific">Xanthobacter autotrophicus</name>
    <dbReference type="NCBI Taxonomy" id="280"/>
    <lineage>
        <taxon>Bacteria</taxon>
        <taxon>Pseudomonadati</taxon>
        <taxon>Pseudomonadota</taxon>
        <taxon>Alphaproteobacteria</taxon>
        <taxon>Hyphomicrobiales</taxon>
        <taxon>Xanthobacteraceae</taxon>
        <taxon>Xanthobacter</taxon>
    </lineage>
</organism>
<dbReference type="InterPro" id="IPR016163">
    <property type="entry name" value="Ald_DH_C"/>
</dbReference>
<protein>
    <submittedName>
        <fullName evidence="4">Aldehyde dehydrogenase family protein</fullName>
    </submittedName>
</protein>
<keyword evidence="2" id="KW-0520">NAD</keyword>